<dbReference type="Pfam" id="PF01321">
    <property type="entry name" value="Creatinase_N"/>
    <property type="match status" value="1"/>
</dbReference>
<sequence length="390" mass="43144">MDYVLHPKSEIDSRIKKLKDRMDDIDGALLFQAVDMCYFSGTAQDGLVYIPRDGEPIIMMKRSLVRAKEESPLEVRPLKNMRNLKEDLGIKTSATIGLEMDVLPCSFYFRVNKALEDASFVDVAERIKHIRSVKSEFEIKLAKEAAQMLVEGFSTVPDHIKEGMTEVELMCRMESEMRLMGHQGSLRFRRFNSIVPIGHIMSGSSAAIPSFLASPTGGKGTSVVFPHGPGYRKIKRNEPVFVDTVGICNGYIADATRIFSLGKIEPELVEAYEASCQIEEAIAREMKPGRTARELFELSESEGARLGYGDFLGGPVGSKCGFVGHGVGLELDEYPVLAPLDHKIQEGMTIAVEPKIIYPGKGVLGVEDTFLTTSSGALRLTEMPLEIWEV</sequence>
<dbReference type="PANTHER" id="PTHR46112">
    <property type="entry name" value="AMINOPEPTIDASE"/>
    <property type="match status" value="1"/>
</dbReference>
<organism evidence="3">
    <name type="scientific">hydrocarbon metagenome</name>
    <dbReference type="NCBI Taxonomy" id="938273"/>
    <lineage>
        <taxon>unclassified sequences</taxon>
        <taxon>metagenomes</taxon>
        <taxon>ecological metagenomes</taxon>
    </lineage>
</organism>
<dbReference type="GO" id="GO:0004177">
    <property type="term" value="F:aminopeptidase activity"/>
    <property type="evidence" value="ECO:0007669"/>
    <property type="project" value="UniProtKB-KW"/>
</dbReference>
<dbReference type="EC" id="3.4.11.9" evidence="3"/>
<dbReference type="Pfam" id="PF00557">
    <property type="entry name" value="Peptidase_M24"/>
    <property type="match status" value="1"/>
</dbReference>
<evidence type="ECO:0000313" key="3">
    <source>
        <dbReference type="EMBL" id="KUG17664.1"/>
    </source>
</evidence>
<dbReference type="InterPro" id="IPR050659">
    <property type="entry name" value="Peptidase_M24B"/>
</dbReference>
<protein>
    <submittedName>
        <fullName evidence="3">Xaa-pro aminopeptidase</fullName>
        <ecNumber evidence="3">3.4.11.9</ecNumber>
    </submittedName>
</protein>
<dbReference type="Gene3D" id="3.90.230.10">
    <property type="entry name" value="Creatinase/methionine aminopeptidase superfamily"/>
    <property type="match status" value="1"/>
</dbReference>
<dbReference type="InterPro" id="IPR000587">
    <property type="entry name" value="Creatinase_N"/>
</dbReference>
<feature type="domain" description="Peptidase M24" evidence="1">
    <location>
        <begin position="142"/>
        <end position="373"/>
    </location>
</feature>
<dbReference type="SUPFAM" id="SSF53092">
    <property type="entry name" value="Creatinase/prolidase N-terminal domain"/>
    <property type="match status" value="1"/>
</dbReference>
<gene>
    <name evidence="3" type="ORF">ASZ90_012589</name>
</gene>
<dbReference type="InterPro" id="IPR029149">
    <property type="entry name" value="Creatin/AminoP/Spt16_N"/>
</dbReference>
<keyword evidence="3" id="KW-0031">Aminopeptidase</keyword>
<proteinExistence type="predicted"/>
<dbReference type="SUPFAM" id="SSF55920">
    <property type="entry name" value="Creatinase/aminopeptidase"/>
    <property type="match status" value="1"/>
</dbReference>
<keyword evidence="3" id="KW-0378">Hydrolase</keyword>
<dbReference type="InterPro" id="IPR000994">
    <property type="entry name" value="Pept_M24"/>
</dbReference>
<dbReference type="InterPro" id="IPR036005">
    <property type="entry name" value="Creatinase/aminopeptidase-like"/>
</dbReference>
<dbReference type="PANTHER" id="PTHR46112:SF2">
    <property type="entry name" value="XAA-PRO AMINOPEPTIDASE P-RELATED"/>
    <property type="match status" value="1"/>
</dbReference>
<dbReference type="AlphaFoldDB" id="A0A0W8F9X1"/>
<reference evidence="3" key="1">
    <citation type="journal article" date="2015" name="Proc. Natl. Acad. Sci. U.S.A.">
        <title>Networks of energetic and metabolic interactions define dynamics in microbial communities.</title>
        <authorList>
            <person name="Embree M."/>
            <person name="Liu J.K."/>
            <person name="Al-Bassam M.M."/>
            <person name="Zengler K."/>
        </authorList>
    </citation>
    <scope>NUCLEOTIDE SEQUENCE</scope>
</reference>
<comment type="caution">
    <text evidence="3">The sequence shown here is derived from an EMBL/GenBank/DDBJ whole genome shotgun (WGS) entry which is preliminary data.</text>
</comment>
<evidence type="ECO:0000259" key="2">
    <source>
        <dbReference type="Pfam" id="PF01321"/>
    </source>
</evidence>
<feature type="domain" description="Creatinase N-terminal" evidence="2">
    <location>
        <begin position="14"/>
        <end position="133"/>
    </location>
</feature>
<dbReference type="CDD" id="cd01066">
    <property type="entry name" value="APP_MetAP"/>
    <property type="match status" value="1"/>
</dbReference>
<evidence type="ECO:0000259" key="1">
    <source>
        <dbReference type="Pfam" id="PF00557"/>
    </source>
</evidence>
<dbReference type="Gene3D" id="3.40.350.10">
    <property type="entry name" value="Creatinase/prolidase N-terminal domain"/>
    <property type="match status" value="1"/>
</dbReference>
<dbReference type="EMBL" id="LNQE01001425">
    <property type="protein sequence ID" value="KUG17664.1"/>
    <property type="molecule type" value="Genomic_DNA"/>
</dbReference>
<name>A0A0W8F9X1_9ZZZZ</name>
<accession>A0A0W8F9X1</accession>
<keyword evidence="3" id="KW-0645">Protease</keyword>